<evidence type="ECO:0000313" key="3">
    <source>
        <dbReference type="Proteomes" id="UP000275356"/>
    </source>
</evidence>
<keyword evidence="1" id="KW-0812">Transmembrane</keyword>
<evidence type="ECO:0000256" key="1">
    <source>
        <dbReference type="SAM" id="Phobius"/>
    </source>
</evidence>
<keyword evidence="3" id="KW-1185">Reference proteome</keyword>
<keyword evidence="1" id="KW-1133">Transmembrane helix</keyword>
<sequence length="452" mass="46606">MTTTATLDGAHVRLVPGEQAVVPLSIRNGGTTVEGYRIEILGVPASWATVEPARIDGLYPDTSTTATITFAPPRSASVAAGTLDYGVRVVPIDDATGVVVPEGTVEVLPYLESTAEILPRTSTGRMGAKHQVAIDNRGNTPVSVTVKGADEGKGLRFAVDPEYLTVAPGEAAFTTVRVKPPKRIWRGADTTFPFAVTVAPANSTPVILDAAHVQRPTLPPWFLKALLALLALLLLLVALWFLLVKPAVSAAARAAVAEDVAAAQSAAEDAKGAAEAAQGDAAAAGQAADAAAAQGEAQIEEMSALREGLLPATEVLTPTVGRLETSAGIGGSDADSYVVPSGQTLRVYSLLFNNPQGDFGTVTLSVLSDAGLEVVTELGLENFRDSDFHFQTPIVVPGDAQLRFSLSCRQPGTPFGQTPPPTTCAQGVSFGGNLVRLVPVEPGADTSGETGG</sequence>
<dbReference type="AlphaFoldDB" id="A0A3N2DD76"/>
<dbReference type="EMBL" id="RKHQ01000001">
    <property type="protein sequence ID" value="ROR97618.1"/>
    <property type="molecule type" value="Genomic_DNA"/>
</dbReference>
<keyword evidence="1" id="KW-0472">Membrane</keyword>
<evidence type="ECO:0008006" key="4">
    <source>
        <dbReference type="Google" id="ProtNLM"/>
    </source>
</evidence>
<gene>
    <name evidence="2" type="ORF">EDD28_2219</name>
</gene>
<accession>A0A3N2DD76</accession>
<organism evidence="2 3">
    <name type="scientific">Salana multivorans</name>
    <dbReference type="NCBI Taxonomy" id="120377"/>
    <lineage>
        <taxon>Bacteria</taxon>
        <taxon>Bacillati</taxon>
        <taxon>Actinomycetota</taxon>
        <taxon>Actinomycetes</taxon>
        <taxon>Micrococcales</taxon>
        <taxon>Beutenbergiaceae</taxon>
        <taxon>Salana</taxon>
    </lineage>
</organism>
<dbReference type="Proteomes" id="UP000275356">
    <property type="component" value="Unassembled WGS sequence"/>
</dbReference>
<dbReference type="RefSeq" id="WP_211339168.1">
    <property type="nucleotide sequence ID" value="NZ_CALFQU010000006.1"/>
</dbReference>
<name>A0A3N2DD76_9MICO</name>
<protein>
    <recommendedName>
        <fullName evidence="4">Hydrolytic protein</fullName>
    </recommendedName>
</protein>
<reference evidence="2 3" key="1">
    <citation type="submission" date="2018-11" db="EMBL/GenBank/DDBJ databases">
        <title>Sequencing the genomes of 1000 actinobacteria strains.</title>
        <authorList>
            <person name="Klenk H.-P."/>
        </authorList>
    </citation>
    <scope>NUCLEOTIDE SEQUENCE [LARGE SCALE GENOMIC DNA]</scope>
    <source>
        <strain evidence="2 3">DSM 13521</strain>
    </source>
</reference>
<proteinExistence type="predicted"/>
<evidence type="ECO:0000313" key="2">
    <source>
        <dbReference type="EMBL" id="ROR97618.1"/>
    </source>
</evidence>
<feature type="transmembrane region" description="Helical" evidence="1">
    <location>
        <begin position="221"/>
        <end position="243"/>
    </location>
</feature>
<comment type="caution">
    <text evidence="2">The sequence shown here is derived from an EMBL/GenBank/DDBJ whole genome shotgun (WGS) entry which is preliminary data.</text>
</comment>